<dbReference type="Pfam" id="PF02138">
    <property type="entry name" value="Beach"/>
    <property type="match status" value="1"/>
</dbReference>
<keyword evidence="5" id="KW-1185">Reference proteome</keyword>
<feature type="domain" description="BEACH-type PH" evidence="3">
    <location>
        <begin position="1829"/>
        <end position="1931"/>
    </location>
</feature>
<dbReference type="InterPro" id="IPR050865">
    <property type="entry name" value="BEACH_Domain"/>
</dbReference>
<dbReference type="EMBL" id="MLAK01000112">
    <property type="protein sequence ID" value="OHT16368.1"/>
    <property type="molecule type" value="Genomic_DNA"/>
</dbReference>
<organism evidence="4 5">
    <name type="scientific">Tritrichomonas foetus</name>
    <dbReference type="NCBI Taxonomy" id="1144522"/>
    <lineage>
        <taxon>Eukaryota</taxon>
        <taxon>Metamonada</taxon>
        <taxon>Parabasalia</taxon>
        <taxon>Tritrichomonadida</taxon>
        <taxon>Tritrichomonadidae</taxon>
        <taxon>Tritrichomonas</taxon>
    </lineage>
</organism>
<dbReference type="SUPFAM" id="SSF50729">
    <property type="entry name" value="PH domain-like"/>
    <property type="match status" value="1"/>
</dbReference>
<dbReference type="GeneID" id="94831807"/>
<dbReference type="InterPro" id="IPR011993">
    <property type="entry name" value="PH-like_dom_sf"/>
</dbReference>
<dbReference type="Proteomes" id="UP000179807">
    <property type="component" value="Unassembled WGS sequence"/>
</dbReference>
<dbReference type="InterPro" id="IPR000409">
    <property type="entry name" value="BEACH_dom"/>
</dbReference>
<reference evidence="4" key="1">
    <citation type="submission" date="2016-10" db="EMBL/GenBank/DDBJ databases">
        <authorList>
            <person name="Benchimol M."/>
            <person name="Almeida L.G."/>
            <person name="Vasconcelos A.T."/>
            <person name="Perreira-Neves A."/>
            <person name="Rosa I.A."/>
            <person name="Tasca T."/>
            <person name="Bogo M.R."/>
            <person name="de Souza W."/>
        </authorList>
    </citation>
    <scope>NUCLEOTIDE SEQUENCE [LARGE SCALE GENOMIC DNA]</scope>
    <source>
        <strain evidence="4">K</strain>
    </source>
</reference>
<evidence type="ECO:0008006" key="6">
    <source>
        <dbReference type="Google" id="ProtNLM"/>
    </source>
</evidence>
<protein>
    <recommendedName>
        <fullName evidence="6">BEACH domain-containing protein</fullName>
    </recommendedName>
</protein>
<dbReference type="SMART" id="SM01026">
    <property type="entry name" value="Beach"/>
    <property type="match status" value="1"/>
</dbReference>
<evidence type="ECO:0000259" key="3">
    <source>
        <dbReference type="PROSITE" id="PS51783"/>
    </source>
</evidence>
<evidence type="ECO:0000313" key="5">
    <source>
        <dbReference type="Proteomes" id="UP000179807"/>
    </source>
</evidence>
<dbReference type="PROSITE" id="PS51783">
    <property type="entry name" value="PH_BEACH"/>
    <property type="match status" value="1"/>
</dbReference>
<name>A0A1J4KZS4_9EUKA</name>
<sequence length="2513" mass="290465">MGFPYGPNSTEHNDIFDIIKYKFTLQNGLSKVEQNIIKYSKRYSSSDISKFISLYNDNYPVSSIFNELGFPIKPKIELLNEILSSFSGQDASDIIIFGSLNQGLAWMADENKTAKFIIPLFMIFKKILKSSYKSHVKSVFTLVLNEYLLHQSLGISDEFVGAVLSIISECKDLTADFSDIFLSFLYNTLDSELDKSISLALTVSKHFILENRPFFPFGNGSPIFKCITPLVEKLNPTAIELICTASISNDEIIEDISEFFRLMAESVNKIILNEDPFIKNQISNLPKVCEFSAITFEPSFEGQERIINAFDDIDPVSNSENVNNNNFSYHFSYNEEVLNSVILDVNNANTSINSIIPPYLSEFLQMIPKTFNSVDHEYIRLFMKEIIVCANEHQFSPSYTDFYSVILFLLESFHENVPVSDYIDFILSPIIFNVTIENAFVISDSSCSLVRLITLILILDYNQTNVNNLLIFTAKISPVAYSEIILFMLTYIFKINDICDLCHEESFHALIYSIYKIQKMYMKTKNEKYIIPRTILMKFVFLLIKNQKSFQISASSLCLSNGIANFIFEPHLTTLIFDMLTKAFSECNNSVTNPTYFRIISLFSTILDSCSMNIQDSRYKKMGNMIIDCVSTALFRNSDLILSFYSIFNSFIKYILNDPNPSYIIKCSAFLSSISKQVSTFKFTPEMFRNFAEIIQKVEGNEPSDKFLLGLYGLMSGENITLKSSLFLIKFPNYLPIILVSFSQSEKFVEILEFFYHICNYSPVNCNACHKGDLDYFLVHFLRKEMEFTYHFYDVSFKFDLEKTIPLILKIIRQIIKVKTSVSICDQLIQMTIPTSSNYQMDIAPKILSILLEVISEDINRMRPIFDLITNKTICQISGINSKYVNIDFALSFWIKVDIPQISKLSDNYTIALIESSDKTSKFKVFIEKNNLVGYFSNSELTISTSFIENIPSNEWIYITLEKINTGNDKIIKISKNSDYIKEIELNNYQFPPGDVLLTFGTSSDDTNSHITIGELGPFSFFNPIFMKNILNDYSYEVDPNMETFKDAYFNSASIIDSKLHNQFDFSVNKQFRNSQNINDILVEYYDLNYLTYIYSKFRPEDSKLSMRFLEIILLSLSSSIPAQEKYKSIPLLTKTISKLHKGQLTSSLYTKLFKYYTNLKYEFLVKEYFDYIILNMELWGLADLNSIIKIIQHWSIYAKDYFKPIVLKSCNISRLLSMLDILFFSKSKTVQVTEDSIGIQTTESIEEQKPVHSFHANHSNQEAKKCKEAFVQFIISMAQISFNSHDVYAIYSHLFASRNIRKTVELLKLVTALGKNILCVKKLNFDLLSPLLAFFNLNSDEIIIHTIFTFCSIAKEKVHLYLSIASIHIEMKEDFSQIFKILVTKIFDYPNLYSLICALSLRLDQTEIDAAVGILQAINDSSFTLEISHDNLWALWPICIALRSKASHRKVVAEFLAQQIIQFSFFVPKFVEIYSLIFFLANDSISDAFYLQSDLTLCLANHVFKSKKVEIEQQMNHFMLTAFSSIFFFHRYFRSQALYKEIKKSPFPFHYVRRKKKIPASSLPTYKALFQKAISFYDNAKTDNESSSESFRRSLPIGESSTLGPYTQFVNLMKFIRPPSITNKKLVFQLRIAESGDWVDAKLCEKLFAYIPKIPDPDYSYALYEEAYKFLNDHNTDPSERDISSIDLVILELQDNAVLLDHSSMFDSLAKSCEDAKIIISQSMKEFNSKIKSISHNDLARELNKLNDMQNEIKKNVSLIQKEYIQCRDSTLFINRDNKIIYKRDNCTCFDFCPFKVRPEFRNSKYEMKIWEYKTEQNPNNNKSDIITQTDPIDNTARRSSAEFKQVVDCTIVKVSHNASAKFLLSEKQMIIFKRRTHKVIDIKPYTILNILKRKMLQKDTAIEIFLTNGKSYLLDFAPVKSNEILAQISEMQLPLLQYIQLDSPRAYFATYNEFTSAWINGKLSNFTYLMILNMLSGRSFNDVTQYPMFPLLYSDFESKKVRDLSKTLDFLEENKPLEFYDSIDFEIEQLFHPSPLTPDAVDKYMVRIDPFTTIHLYKQNCQFSTDKIFKDLSFSLLNKTELVPEFFFFPEFLTNINGLELKDFQFPSGITNPFEFVYQHRKLLESNEISKRLHQWINLIWGYKQKGKDAHDSLNYRHPFILENVWESEASFLIKADQQVSSMIHLYGSIPSQLFTEPHPIKEIHERNETELSIQEIHDVPFVFANNSNDDTILAVDFSKKVVNIKLKPNSPIQFEKEILKTCAKLTKDIRFCAIDCGMILISQDKEFLSILQSKGENESFKTFHFETTDVDYLRGSSNYFTVIRDRTIVTLFDTITFPEKVGQIVILDDTIVDCQINQNFSIIAILSRNGMLHLHSLNKMQKVQSVNLKPHHARKLLITPKWGFILVDCSDRILIFNINGSLIKEVAFKFDISNWTSFGSVKDFDYVIFETEKNSSIGIFEAFDPLPTLNVITQLPSPVKFMGYSRTQDCAYALTMQGHLAMISHPIPNT</sequence>
<gene>
    <name evidence="4" type="ORF">TRFO_13208</name>
</gene>
<dbReference type="VEuPathDB" id="TrichDB:TRFO_13208"/>
<feature type="domain" description="BEACH" evidence="2">
    <location>
        <begin position="1945"/>
        <end position="2204"/>
    </location>
</feature>
<dbReference type="PANTHER" id="PTHR13743:SF161">
    <property type="entry name" value="BEIGE_BEACH DOMAIN CONTAINING PROTEIN"/>
    <property type="match status" value="1"/>
</dbReference>
<dbReference type="OrthoDB" id="26681at2759"/>
<dbReference type="PANTHER" id="PTHR13743">
    <property type="entry name" value="BEIGE/BEACH-RELATED"/>
    <property type="match status" value="1"/>
</dbReference>
<accession>A0A1J4KZS4</accession>
<dbReference type="Gene3D" id="1.10.1540.10">
    <property type="entry name" value="BEACH domain"/>
    <property type="match status" value="1"/>
</dbReference>
<keyword evidence="1" id="KW-0175">Coiled coil</keyword>
<feature type="coiled-coil region" evidence="1">
    <location>
        <begin position="1737"/>
        <end position="1764"/>
    </location>
</feature>
<dbReference type="SUPFAM" id="SSF50978">
    <property type="entry name" value="WD40 repeat-like"/>
    <property type="match status" value="1"/>
</dbReference>
<evidence type="ECO:0000256" key="1">
    <source>
        <dbReference type="SAM" id="Coils"/>
    </source>
</evidence>
<dbReference type="Gene3D" id="2.30.29.30">
    <property type="entry name" value="Pleckstrin-homology domain (PH domain)/Phosphotyrosine-binding domain (PTB)"/>
    <property type="match status" value="1"/>
</dbReference>
<evidence type="ECO:0000259" key="2">
    <source>
        <dbReference type="PROSITE" id="PS50197"/>
    </source>
</evidence>
<dbReference type="InterPro" id="IPR023362">
    <property type="entry name" value="PH-BEACH_dom"/>
</dbReference>
<dbReference type="InterPro" id="IPR036322">
    <property type="entry name" value="WD40_repeat_dom_sf"/>
</dbReference>
<proteinExistence type="predicted"/>
<evidence type="ECO:0000313" key="4">
    <source>
        <dbReference type="EMBL" id="OHT16368.1"/>
    </source>
</evidence>
<dbReference type="PROSITE" id="PS50197">
    <property type="entry name" value="BEACH"/>
    <property type="match status" value="1"/>
</dbReference>
<dbReference type="SUPFAM" id="SSF81837">
    <property type="entry name" value="BEACH domain"/>
    <property type="match status" value="1"/>
</dbReference>
<comment type="caution">
    <text evidence="4">The sequence shown here is derived from an EMBL/GenBank/DDBJ whole genome shotgun (WGS) entry which is preliminary data.</text>
</comment>
<dbReference type="InterPro" id="IPR036372">
    <property type="entry name" value="BEACH_dom_sf"/>
</dbReference>
<dbReference type="RefSeq" id="XP_068369504.1">
    <property type="nucleotide sequence ID" value="XM_068497103.1"/>
</dbReference>